<protein>
    <recommendedName>
        <fullName evidence="3">Protein kinase domain-containing protein</fullName>
    </recommendedName>
</protein>
<dbReference type="EnsemblPlants" id="AET3Gv20525400.34">
    <property type="protein sequence ID" value="AET3Gv20525400.34"/>
    <property type="gene ID" value="AET3Gv20525400"/>
</dbReference>
<dbReference type="SUPFAM" id="SSF56112">
    <property type="entry name" value="Protein kinase-like (PK-like)"/>
    <property type="match status" value="1"/>
</dbReference>
<accession>A0A453EZF7</accession>
<reference evidence="1" key="3">
    <citation type="journal article" date="2017" name="Nature">
        <title>Genome sequence of the progenitor of the wheat D genome Aegilops tauschii.</title>
        <authorList>
            <person name="Luo M.C."/>
            <person name="Gu Y.Q."/>
            <person name="Puiu D."/>
            <person name="Wang H."/>
            <person name="Twardziok S.O."/>
            <person name="Deal K.R."/>
            <person name="Huo N."/>
            <person name="Zhu T."/>
            <person name="Wang L."/>
            <person name="Wang Y."/>
            <person name="McGuire P.E."/>
            <person name="Liu S."/>
            <person name="Long H."/>
            <person name="Ramasamy R.K."/>
            <person name="Rodriguez J.C."/>
            <person name="Van S.L."/>
            <person name="Yuan L."/>
            <person name="Wang Z."/>
            <person name="Xia Z."/>
            <person name="Xiao L."/>
            <person name="Anderson O.D."/>
            <person name="Ouyang S."/>
            <person name="Liang Y."/>
            <person name="Zimin A.V."/>
            <person name="Pertea G."/>
            <person name="Qi P."/>
            <person name="Bennetzen J.L."/>
            <person name="Dai X."/>
            <person name="Dawson M.W."/>
            <person name="Muller H.G."/>
            <person name="Kugler K."/>
            <person name="Rivarola-Duarte L."/>
            <person name="Spannagl M."/>
            <person name="Mayer K.F.X."/>
            <person name="Lu F.H."/>
            <person name="Bevan M.W."/>
            <person name="Leroy P."/>
            <person name="Li P."/>
            <person name="You F.M."/>
            <person name="Sun Q."/>
            <person name="Liu Z."/>
            <person name="Lyons E."/>
            <person name="Wicker T."/>
            <person name="Salzberg S.L."/>
            <person name="Devos K.M."/>
            <person name="Dvorak J."/>
        </authorList>
    </citation>
    <scope>NUCLEOTIDE SEQUENCE [LARGE SCALE GENOMIC DNA]</scope>
    <source>
        <strain evidence="1">cv. AL8/78</strain>
    </source>
</reference>
<dbReference type="AlphaFoldDB" id="A0A453EZF7"/>
<evidence type="ECO:0000313" key="2">
    <source>
        <dbReference type="Proteomes" id="UP000015105"/>
    </source>
</evidence>
<dbReference type="Proteomes" id="UP000015105">
    <property type="component" value="Chromosome 3D"/>
</dbReference>
<reference evidence="1" key="4">
    <citation type="submission" date="2019-03" db="UniProtKB">
        <authorList>
            <consortium name="EnsemblPlants"/>
        </authorList>
    </citation>
    <scope>IDENTIFICATION</scope>
</reference>
<evidence type="ECO:0008006" key="3">
    <source>
        <dbReference type="Google" id="ProtNLM"/>
    </source>
</evidence>
<reference evidence="2" key="1">
    <citation type="journal article" date="2014" name="Science">
        <title>Ancient hybridizations among the ancestral genomes of bread wheat.</title>
        <authorList>
            <consortium name="International Wheat Genome Sequencing Consortium,"/>
            <person name="Marcussen T."/>
            <person name="Sandve S.R."/>
            <person name="Heier L."/>
            <person name="Spannagl M."/>
            <person name="Pfeifer M."/>
            <person name="Jakobsen K.S."/>
            <person name="Wulff B.B."/>
            <person name="Steuernagel B."/>
            <person name="Mayer K.F."/>
            <person name="Olsen O.A."/>
        </authorList>
    </citation>
    <scope>NUCLEOTIDE SEQUENCE [LARGE SCALE GENOMIC DNA]</scope>
    <source>
        <strain evidence="2">cv. AL8/78</strain>
    </source>
</reference>
<reference evidence="2" key="2">
    <citation type="journal article" date="2017" name="Nat. Plants">
        <title>The Aegilops tauschii genome reveals multiple impacts of transposons.</title>
        <authorList>
            <person name="Zhao G."/>
            <person name="Zou C."/>
            <person name="Li K."/>
            <person name="Wang K."/>
            <person name="Li T."/>
            <person name="Gao L."/>
            <person name="Zhang X."/>
            <person name="Wang H."/>
            <person name="Yang Z."/>
            <person name="Liu X."/>
            <person name="Jiang W."/>
            <person name="Mao L."/>
            <person name="Kong X."/>
            <person name="Jiao Y."/>
            <person name="Jia J."/>
        </authorList>
    </citation>
    <scope>NUCLEOTIDE SEQUENCE [LARGE SCALE GENOMIC DNA]</scope>
    <source>
        <strain evidence="2">cv. AL8/78</strain>
    </source>
</reference>
<name>A0A453EZF7_AEGTS</name>
<organism evidence="1 2">
    <name type="scientific">Aegilops tauschii subsp. strangulata</name>
    <name type="common">Goatgrass</name>
    <dbReference type="NCBI Taxonomy" id="200361"/>
    <lineage>
        <taxon>Eukaryota</taxon>
        <taxon>Viridiplantae</taxon>
        <taxon>Streptophyta</taxon>
        <taxon>Embryophyta</taxon>
        <taxon>Tracheophyta</taxon>
        <taxon>Spermatophyta</taxon>
        <taxon>Magnoliopsida</taxon>
        <taxon>Liliopsida</taxon>
        <taxon>Poales</taxon>
        <taxon>Poaceae</taxon>
        <taxon>BOP clade</taxon>
        <taxon>Pooideae</taxon>
        <taxon>Triticodae</taxon>
        <taxon>Triticeae</taxon>
        <taxon>Triticinae</taxon>
        <taxon>Aegilops</taxon>
    </lineage>
</organism>
<dbReference type="InterPro" id="IPR011009">
    <property type="entry name" value="Kinase-like_dom_sf"/>
</dbReference>
<evidence type="ECO:0000313" key="1">
    <source>
        <dbReference type="EnsemblPlants" id="AET3Gv20525400.34"/>
    </source>
</evidence>
<reference evidence="1" key="5">
    <citation type="journal article" date="2021" name="G3 (Bethesda)">
        <title>Aegilops tauschii genome assembly Aet v5.0 features greater sequence contiguity and improved annotation.</title>
        <authorList>
            <person name="Wang L."/>
            <person name="Zhu T."/>
            <person name="Rodriguez J.C."/>
            <person name="Deal K.R."/>
            <person name="Dubcovsky J."/>
            <person name="McGuire P.E."/>
            <person name="Lux T."/>
            <person name="Spannagl M."/>
            <person name="Mayer K.F.X."/>
            <person name="Baldrich P."/>
            <person name="Meyers B.C."/>
            <person name="Huo N."/>
            <person name="Gu Y.Q."/>
            <person name="Zhou H."/>
            <person name="Devos K.M."/>
            <person name="Bennetzen J.L."/>
            <person name="Unver T."/>
            <person name="Budak H."/>
            <person name="Gulick P.J."/>
            <person name="Galiba G."/>
            <person name="Kalapos B."/>
            <person name="Nelson D.R."/>
            <person name="Li P."/>
            <person name="You F.M."/>
            <person name="Luo M.C."/>
            <person name="Dvorak J."/>
        </authorList>
    </citation>
    <scope>NUCLEOTIDE SEQUENCE [LARGE SCALE GENOMIC DNA]</scope>
    <source>
        <strain evidence="1">cv. AL8/78</strain>
    </source>
</reference>
<keyword evidence="2" id="KW-1185">Reference proteome</keyword>
<dbReference type="Gramene" id="AET3Gv20525400.34">
    <property type="protein sequence ID" value="AET3Gv20525400.34"/>
    <property type="gene ID" value="AET3Gv20525400"/>
</dbReference>
<dbReference type="Gene3D" id="1.10.510.10">
    <property type="entry name" value="Transferase(Phosphotransferase) domain 1"/>
    <property type="match status" value="1"/>
</dbReference>
<proteinExistence type="predicted"/>
<sequence>ECNLQYGNNRIATQLTYLQLQDLVARNADHSKASLADLLYGLLRFEPSERLTAQEALDHPFFRIPGPT</sequence>